<protein>
    <submittedName>
        <fullName evidence="1">Uncharacterized protein</fullName>
    </submittedName>
</protein>
<dbReference type="OrthoDB" id="4790878at2759"/>
<dbReference type="AlphaFoldDB" id="A0A6A6EXE4"/>
<proteinExistence type="predicted"/>
<gene>
    <name evidence="1" type="ORF">K469DRAFT_758459</name>
</gene>
<name>A0A6A6EXE4_9PEZI</name>
<evidence type="ECO:0000313" key="1">
    <source>
        <dbReference type="EMBL" id="KAF2195692.1"/>
    </source>
</evidence>
<reference evidence="1" key="1">
    <citation type="journal article" date="2020" name="Stud. Mycol.">
        <title>101 Dothideomycetes genomes: a test case for predicting lifestyles and emergence of pathogens.</title>
        <authorList>
            <person name="Haridas S."/>
            <person name="Albert R."/>
            <person name="Binder M."/>
            <person name="Bloem J."/>
            <person name="Labutti K."/>
            <person name="Salamov A."/>
            <person name="Andreopoulos B."/>
            <person name="Baker S."/>
            <person name="Barry K."/>
            <person name="Bills G."/>
            <person name="Bluhm B."/>
            <person name="Cannon C."/>
            <person name="Castanera R."/>
            <person name="Culley D."/>
            <person name="Daum C."/>
            <person name="Ezra D."/>
            <person name="Gonzalez J."/>
            <person name="Henrissat B."/>
            <person name="Kuo A."/>
            <person name="Liang C."/>
            <person name="Lipzen A."/>
            <person name="Lutzoni F."/>
            <person name="Magnuson J."/>
            <person name="Mondo S."/>
            <person name="Nolan M."/>
            <person name="Ohm R."/>
            <person name="Pangilinan J."/>
            <person name="Park H.-J."/>
            <person name="Ramirez L."/>
            <person name="Alfaro M."/>
            <person name="Sun H."/>
            <person name="Tritt A."/>
            <person name="Yoshinaga Y."/>
            <person name="Zwiers L.-H."/>
            <person name="Turgeon B."/>
            <person name="Goodwin S."/>
            <person name="Spatafora J."/>
            <person name="Crous P."/>
            <person name="Grigoriev I."/>
        </authorList>
    </citation>
    <scope>NUCLEOTIDE SEQUENCE</scope>
    <source>
        <strain evidence="1">CBS 207.26</strain>
    </source>
</reference>
<accession>A0A6A6EXE4</accession>
<keyword evidence="2" id="KW-1185">Reference proteome</keyword>
<organism evidence="1 2">
    <name type="scientific">Zopfia rhizophila CBS 207.26</name>
    <dbReference type="NCBI Taxonomy" id="1314779"/>
    <lineage>
        <taxon>Eukaryota</taxon>
        <taxon>Fungi</taxon>
        <taxon>Dikarya</taxon>
        <taxon>Ascomycota</taxon>
        <taxon>Pezizomycotina</taxon>
        <taxon>Dothideomycetes</taxon>
        <taxon>Dothideomycetes incertae sedis</taxon>
        <taxon>Zopfiaceae</taxon>
        <taxon>Zopfia</taxon>
    </lineage>
</organism>
<evidence type="ECO:0000313" key="2">
    <source>
        <dbReference type="Proteomes" id="UP000800200"/>
    </source>
</evidence>
<dbReference type="EMBL" id="ML994610">
    <property type="protein sequence ID" value="KAF2195692.1"/>
    <property type="molecule type" value="Genomic_DNA"/>
</dbReference>
<sequence length="254" mass="29999">MKLSVPEYSVFNNGMMPLKLLPRRFRRCAHKSAVKSYSKDSNNISIRFSDQNCRLLQLLGEIRNKIYAYALSESDGLFCRNGKDGPPKLYAAHTATQESNQLKYVCRRMYWETKGLGLQYNDLVLVRTSENEAFLFHYTRWDWKQDSLSLDPIGSRFYGLHLQVLYRDKDISHLLYDSSWIERTKELAKRWFQGRERLDVPNLRHFPQEDEFDENLLQESLKRVISAGDQRVSWVNGDIDAWVVEARDWYRNGV</sequence>
<dbReference type="Proteomes" id="UP000800200">
    <property type="component" value="Unassembled WGS sequence"/>
</dbReference>